<feature type="chain" id="PRO_5019008722" description="Outer membrane beta-barrel protein" evidence="1">
    <location>
        <begin position="31"/>
        <end position="410"/>
    </location>
</feature>
<keyword evidence="3" id="KW-1185">Reference proteome</keyword>
<gene>
    <name evidence="2" type="ORF">EOD43_17795</name>
</gene>
<evidence type="ECO:0000313" key="2">
    <source>
        <dbReference type="EMBL" id="RVT90159.1"/>
    </source>
</evidence>
<reference evidence="2 3" key="1">
    <citation type="submission" date="2019-01" db="EMBL/GenBank/DDBJ databases">
        <authorList>
            <person name="Chen W.-M."/>
        </authorList>
    </citation>
    <scope>NUCLEOTIDE SEQUENCE [LARGE SCALE GENOMIC DNA]</scope>
    <source>
        <strain evidence="2 3">CCP-7</strain>
    </source>
</reference>
<name>A0A437LXN0_9SPHN</name>
<organism evidence="2 3">
    <name type="scientific">Sphingomonas crocodyli</name>
    <dbReference type="NCBI Taxonomy" id="1979270"/>
    <lineage>
        <taxon>Bacteria</taxon>
        <taxon>Pseudomonadati</taxon>
        <taxon>Pseudomonadota</taxon>
        <taxon>Alphaproteobacteria</taxon>
        <taxon>Sphingomonadales</taxon>
        <taxon>Sphingomonadaceae</taxon>
        <taxon>Sphingomonas</taxon>
    </lineage>
</organism>
<evidence type="ECO:0008006" key="4">
    <source>
        <dbReference type="Google" id="ProtNLM"/>
    </source>
</evidence>
<proteinExistence type="predicted"/>
<dbReference type="Pfam" id="PF10082">
    <property type="entry name" value="BBP2_2"/>
    <property type="match status" value="1"/>
</dbReference>
<dbReference type="InterPro" id="IPR018759">
    <property type="entry name" value="BBP2_2"/>
</dbReference>
<keyword evidence="1" id="KW-0732">Signal</keyword>
<evidence type="ECO:0000256" key="1">
    <source>
        <dbReference type="SAM" id="SignalP"/>
    </source>
</evidence>
<feature type="signal peptide" evidence="1">
    <location>
        <begin position="1"/>
        <end position="30"/>
    </location>
</feature>
<dbReference type="Proteomes" id="UP000282971">
    <property type="component" value="Unassembled WGS sequence"/>
</dbReference>
<accession>A0A437LXN0</accession>
<dbReference type="AlphaFoldDB" id="A0A437LXN0"/>
<protein>
    <recommendedName>
        <fullName evidence="4">Outer membrane beta-barrel protein</fullName>
    </recommendedName>
</protein>
<dbReference type="OrthoDB" id="7398962at2"/>
<comment type="caution">
    <text evidence="2">The sequence shown here is derived from an EMBL/GenBank/DDBJ whole genome shotgun (WGS) entry which is preliminary data.</text>
</comment>
<evidence type="ECO:0000313" key="3">
    <source>
        <dbReference type="Proteomes" id="UP000282971"/>
    </source>
</evidence>
<dbReference type="EMBL" id="SACN01000003">
    <property type="protein sequence ID" value="RVT90159.1"/>
    <property type="molecule type" value="Genomic_DNA"/>
</dbReference>
<sequence length="410" mass="45650">MLSRGFASVKQLRWILACAVISLPTESALAQLQGAPVEGQGVVAGGFRLIPTLTFGTTFDDNVLLRDRRGSDVVGTVAPRVKATSTWSSNQLTVDASSQHRRYAKRSSQNNDAYRVKANGRLDITRTFPVSGAFSYGREVEERGSLGDDPDFDRYVKYQLMTGSLSASKQLNRFIVSANIGRSRYRYSDARERGMIVDQSFRDRTIDTFGGRLAYQVGPTTNVFVSGSYNEVDYARPNLGRDRSSKGATAMGGVGFELTRLLHGEVSLGYIRQEFDDPQFTDFAGLNYNATISYEPTALTSFSFGARRSLTDSAQRDVPGVMVSTFSLNMNHELLRTLILTGNVQLERRNFRGIDRSESYWLYGISARRIVNRFLSVALTYNRQERSSSGVIIGPNFRNNRVSLSMIITK</sequence>